<reference evidence="7" key="1">
    <citation type="submission" date="2021-12" db="EMBL/GenBank/DDBJ databases">
        <authorList>
            <person name="King R."/>
        </authorList>
    </citation>
    <scope>NUCLEOTIDE SEQUENCE</scope>
</reference>
<dbReference type="KEGG" id="btab:109031755"/>
<dbReference type="AlphaFoldDB" id="A0A9P0ADT8"/>
<dbReference type="SUPFAM" id="SSF160350">
    <property type="entry name" value="Rnp2-like"/>
    <property type="match status" value="1"/>
</dbReference>
<dbReference type="InterPro" id="IPR038085">
    <property type="entry name" value="Rnp2-like_sf"/>
</dbReference>
<gene>
    <name evidence="7" type="ORF">BEMITA_LOCUS8420</name>
</gene>
<dbReference type="GO" id="GO:0006364">
    <property type="term" value="P:rRNA processing"/>
    <property type="evidence" value="ECO:0007669"/>
    <property type="project" value="UniProtKB-KW"/>
</dbReference>
<evidence type="ECO:0000256" key="2">
    <source>
        <dbReference type="ARBA" id="ARBA00022552"/>
    </source>
</evidence>
<dbReference type="PANTHER" id="PTHR48414:SF1">
    <property type="entry name" value="POP5 HOMOLOG, RIBONUCLEASE P_MRP SUBUNIT"/>
    <property type="match status" value="1"/>
</dbReference>
<name>A0A9P0ADT8_BEMTA</name>
<organism evidence="7 8">
    <name type="scientific">Bemisia tabaci</name>
    <name type="common">Sweetpotato whitefly</name>
    <name type="synonym">Aleurodes tabaci</name>
    <dbReference type="NCBI Taxonomy" id="7038"/>
    <lineage>
        <taxon>Eukaryota</taxon>
        <taxon>Metazoa</taxon>
        <taxon>Ecdysozoa</taxon>
        <taxon>Arthropoda</taxon>
        <taxon>Hexapoda</taxon>
        <taxon>Insecta</taxon>
        <taxon>Pterygota</taxon>
        <taxon>Neoptera</taxon>
        <taxon>Paraneoptera</taxon>
        <taxon>Hemiptera</taxon>
        <taxon>Sternorrhyncha</taxon>
        <taxon>Aleyrodoidea</taxon>
        <taxon>Aleyrodidae</taxon>
        <taxon>Aleyrodinae</taxon>
        <taxon>Bemisia</taxon>
    </lineage>
</organism>
<comment type="function">
    <text evidence="6">Component of ribonuclease P, a protein complex that generates mature tRNA molecules by cleaving their 5'-ends.</text>
</comment>
<sequence length="145" mass="16773">MRAKRRYITVEVIAPGASFTKGDIEKSVLEEVECIHGVFGRAAVTSFSVKYWNPVTCISLMRVFFGPHKLITTVLPLITRILGQPAQFHTIFIGATLKRCYLNIQKYEVSKLEKLWLNLSTDEERRKFKIHFTKELANVERKSKR</sequence>
<dbReference type="GO" id="GO:0033204">
    <property type="term" value="F:ribonuclease P RNA binding"/>
    <property type="evidence" value="ECO:0007669"/>
    <property type="project" value="InterPro"/>
</dbReference>
<evidence type="ECO:0000256" key="4">
    <source>
        <dbReference type="ARBA" id="ARBA00023242"/>
    </source>
</evidence>
<evidence type="ECO:0000313" key="7">
    <source>
        <dbReference type="EMBL" id="CAH0389607.1"/>
    </source>
</evidence>
<dbReference type="EMBL" id="OU963865">
    <property type="protein sequence ID" value="CAH0389607.1"/>
    <property type="molecule type" value="Genomic_DNA"/>
</dbReference>
<dbReference type="Pfam" id="PF01900">
    <property type="entry name" value="RNase_P_Rpp14"/>
    <property type="match status" value="1"/>
</dbReference>
<dbReference type="InterPro" id="IPR016819">
    <property type="entry name" value="RNase_P/MRP_POP5"/>
</dbReference>
<dbReference type="PIRSF" id="PIRSF023803">
    <property type="entry name" value="Ribonuclease_P_prd"/>
    <property type="match status" value="1"/>
</dbReference>
<dbReference type="GO" id="GO:0001682">
    <property type="term" value="P:tRNA 5'-leader removal"/>
    <property type="evidence" value="ECO:0007669"/>
    <property type="project" value="InterPro"/>
</dbReference>
<keyword evidence="4 6" id="KW-0539">Nucleus</keyword>
<dbReference type="InterPro" id="IPR002759">
    <property type="entry name" value="Pop5/Rpp14/Rnp2-like"/>
</dbReference>
<evidence type="ECO:0000256" key="3">
    <source>
        <dbReference type="ARBA" id="ARBA00022694"/>
    </source>
</evidence>
<dbReference type="OrthoDB" id="277888at2759"/>
<comment type="subcellular location">
    <subcellularLocation>
        <location evidence="6">Nucleus</location>
        <location evidence="6">Nucleolus</location>
    </subcellularLocation>
</comment>
<dbReference type="Gene3D" id="3.30.70.3250">
    <property type="entry name" value="Ribonuclease P, Pop5 subunit"/>
    <property type="match status" value="1"/>
</dbReference>
<evidence type="ECO:0000256" key="5">
    <source>
        <dbReference type="ARBA" id="ARBA00044198"/>
    </source>
</evidence>
<dbReference type="GO" id="GO:0030677">
    <property type="term" value="C:ribonuclease P complex"/>
    <property type="evidence" value="ECO:0007669"/>
    <property type="project" value="InterPro"/>
</dbReference>
<evidence type="ECO:0000313" key="8">
    <source>
        <dbReference type="Proteomes" id="UP001152759"/>
    </source>
</evidence>
<evidence type="ECO:0000256" key="6">
    <source>
        <dbReference type="PIRNR" id="PIRNR023803"/>
    </source>
</evidence>
<proteinExistence type="inferred from homology"/>
<dbReference type="GO" id="GO:0005730">
    <property type="term" value="C:nucleolus"/>
    <property type="evidence" value="ECO:0007669"/>
    <property type="project" value="UniProtKB-SubCell"/>
</dbReference>
<protein>
    <recommendedName>
        <fullName evidence="5 6">Ribonuclease P/MRP protein subunit POP5</fullName>
    </recommendedName>
</protein>
<dbReference type="PANTHER" id="PTHR48414">
    <property type="entry name" value="POP5 HOMOLOG, RIBONUCLEASE P_MRP SUBUNIT"/>
    <property type="match status" value="1"/>
</dbReference>
<comment type="similarity">
    <text evidence="1 6">Belongs to the eukaryotic/archaeal RNase P protein component 2 family.</text>
</comment>
<keyword evidence="8" id="KW-1185">Reference proteome</keyword>
<keyword evidence="3 6" id="KW-0819">tRNA processing</keyword>
<dbReference type="Proteomes" id="UP001152759">
    <property type="component" value="Chromosome 4"/>
</dbReference>
<evidence type="ECO:0000256" key="1">
    <source>
        <dbReference type="ARBA" id="ARBA00010800"/>
    </source>
</evidence>
<accession>A0A9P0ADT8</accession>
<keyword evidence="2" id="KW-0698">rRNA processing</keyword>